<feature type="compositionally biased region" description="Low complexity" evidence="1">
    <location>
        <begin position="18"/>
        <end position="29"/>
    </location>
</feature>
<feature type="compositionally biased region" description="Polar residues" evidence="1">
    <location>
        <begin position="138"/>
        <end position="151"/>
    </location>
</feature>
<feature type="region of interest" description="Disordered" evidence="1">
    <location>
        <begin position="138"/>
        <end position="162"/>
    </location>
</feature>
<feature type="compositionally biased region" description="Polar residues" evidence="1">
    <location>
        <begin position="748"/>
        <end position="757"/>
    </location>
</feature>
<evidence type="ECO:0000259" key="2">
    <source>
        <dbReference type="Pfam" id="PF04424"/>
    </source>
</evidence>
<dbReference type="PANTHER" id="PTHR18063">
    <property type="entry name" value="NF-E2 INDUCIBLE PROTEIN"/>
    <property type="match status" value="1"/>
</dbReference>
<accession>A0ABP0DW97</accession>
<feature type="compositionally biased region" description="Polar residues" evidence="1">
    <location>
        <begin position="68"/>
        <end position="80"/>
    </location>
</feature>
<feature type="region of interest" description="Disordered" evidence="1">
    <location>
        <begin position="476"/>
        <end position="531"/>
    </location>
</feature>
<protein>
    <recommendedName>
        <fullName evidence="2">MINDY deubiquitinase domain-containing protein</fullName>
    </recommendedName>
</protein>
<reference evidence="3 4" key="1">
    <citation type="submission" date="2024-01" db="EMBL/GenBank/DDBJ databases">
        <authorList>
            <person name="Allen C."/>
            <person name="Tagirdzhanova G."/>
        </authorList>
    </citation>
    <scope>NUCLEOTIDE SEQUENCE [LARGE SCALE GENOMIC DNA]</scope>
    <source>
        <strain evidence="3 4">CBS 573.63</strain>
    </source>
</reference>
<evidence type="ECO:0000256" key="1">
    <source>
        <dbReference type="SAM" id="MobiDB-lite"/>
    </source>
</evidence>
<feature type="region of interest" description="Disordered" evidence="1">
    <location>
        <begin position="1"/>
        <end position="85"/>
    </location>
</feature>
<keyword evidence="4" id="KW-1185">Reference proteome</keyword>
<proteinExistence type="predicted"/>
<sequence>MSPLDPRAAGTWPERRPTSPGSSTPSSSDSKAEEEEQSAWIQSALQDSAHEFHRSPLQQRAPAAPTHYPTNLLQSATSSSDARRLPETNPFRRMMASTSELPSPSFAGMSSFSLPPLTVAPPDAATTLNFSQLSMDDQTNDHLSQQSTRENGASHLDDEVPGTSETYQVKNISWYDFRAEHNPRTSPILLQNANGPCPLVALVNALSLSSPADGSTSLMEILKTKKQVSLSLILQALVDELTSCQRSTPDCDLPDIDELLKFLSGLHTGMNVNPRFIPTPDILAAFHRTSLTHLHPTERDNMIPGTFEDTREIQLYTSFKIPLIHGWLPTKGDGSYEALTRQAESYEDVQNLLFRENELLDKLSRPYGDGLSEEEQRMLQDIEMIKTYMEDSCTQLTPFGLEVIAKAMIPGSFAVLFRNNHFSTLYLHPQTLQLLSLMTDAGYASHDEVVWETLVDVNGEHTEIYSGDFRLVSGVGTQQSSSSHHGVTEPGGGGRFSPNNQDGWTPAHGSRLCSGRNAEDAQDLSQEEFSSYNQQDRDYAFALQLQNEEMANRRTDEAQQNNQLSERFIERDARTARRTTQSPVQSPAPDTRRSSIPAGDGRYGSSQAVPTTPRWSTSRTSNENIHADNYADHRRTLSSSNPVPAVVITNSNIQRVGRHYNPPSSTPRTTNFRPAVHRVADNEHSVERPPSYELAAGQSRFHTPIDAFEPDFVSMRTEDLRTTSPTRLPGRNSTSRAHPQSNRRHRIASTSTSCTMM</sequence>
<evidence type="ECO:0000313" key="4">
    <source>
        <dbReference type="Proteomes" id="UP001642501"/>
    </source>
</evidence>
<dbReference type="EMBL" id="CAWUOM010000108">
    <property type="protein sequence ID" value="CAK7272467.1"/>
    <property type="molecule type" value="Genomic_DNA"/>
</dbReference>
<name>A0ABP0DW97_9PEZI</name>
<feature type="compositionally biased region" description="Low complexity" evidence="1">
    <location>
        <begin position="610"/>
        <end position="621"/>
    </location>
</feature>
<feature type="region of interest" description="Disordered" evidence="1">
    <location>
        <begin position="553"/>
        <end position="624"/>
    </location>
</feature>
<dbReference type="Pfam" id="PF04424">
    <property type="entry name" value="MINDY_DUB"/>
    <property type="match status" value="1"/>
</dbReference>
<gene>
    <name evidence="3" type="ORF">SEPCBS57363_005144</name>
</gene>
<dbReference type="Proteomes" id="UP001642501">
    <property type="component" value="Unassembled WGS sequence"/>
</dbReference>
<dbReference type="InterPro" id="IPR007518">
    <property type="entry name" value="MINDY"/>
</dbReference>
<evidence type="ECO:0000313" key="3">
    <source>
        <dbReference type="EMBL" id="CAK7272467.1"/>
    </source>
</evidence>
<comment type="caution">
    <text evidence="3">The sequence shown here is derived from an EMBL/GenBank/DDBJ whole genome shotgun (WGS) entry which is preliminary data.</text>
</comment>
<feature type="domain" description="MINDY deubiquitinase" evidence="2">
    <location>
        <begin position="165"/>
        <end position="469"/>
    </location>
</feature>
<feature type="compositionally biased region" description="Polar residues" evidence="1">
    <location>
        <begin position="722"/>
        <end position="740"/>
    </location>
</feature>
<dbReference type="InterPro" id="IPR033979">
    <property type="entry name" value="MINDY_domain"/>
</dbReference>
<organism evidence="3 4">
    <name type="scientific">Sporothrix epigloea</name>
    <dbReference type="NCBI Taxonomy" id="1892477"/>
    <lineage>
        <taxon>Eukaryota</taxon>
        <taxon>Fungi</taxon>
        <taxon>Dikarya</taxon>
        <taxon>Ascomycota</taxon>
        <taxon>Pezizomycotina</taxon>
        <taxon>Sordariomycetes</taxon>
        <taxon>Sordariomycetidae</taxon>
        <taxon>Ophiostomatales</taxon>
        <taxon>Ophiostomataceae</taxon>
        <taxon>Sporothrix</taxon>
    </lineage>
</organism>
<dbReference type="PANTHER" id="PTHR18063:SF6">
    <property type="entry name" value="UBIQUITIN CARBOXYL-TERMINAL HYDROLASE"/>
    <property type="match status" value="1"/>
</dbReference>
<feature type="region of interest" description="Disordered" evidence="1">
    <location>
        <begin position="720"/>
        <end position="757"/>
    </location>
</feature>
<feature type="compositionally biased region" description="Low complexity" evidence="1">
    <location>
        <begin position="476"/>
        <end position="485"/>
    </location>
</feature>